<protein>
    <recommendedName>
        <fullName evidence="3">DinB superfamily protein</fullName>
    </recommendedName>
</protein>
<dbReference type="InterPro" id="IPR034660">
    <property type="entry name" value="DinB/YfiT-like"/>
</dbReference>
<dbReference type="STRING" id="477680.SAMN05421788_103202"/>
<dbReference type="Proteomes" id="UP000186917">
    <property type="component" value="Unassembled WGS sequence"/>
</dbReference>
<dbReference type="Gene3D" id="1.20.120.450">
    <property type="entry name" value="dinb family like domain"/>
    <property type="match status" value="1"/>
</dbReference>
<organism evidence="1 2">
    <name type="scientific">Filimonas lacunae</name>
    <dbReference type="NCBI Taxonomy" id="477680"/>
    <lineage>
        <taxon>Bacteria</taxon>
        <taxon>Pseudomonadati</taxon>
        <taxon>Bacteroidota</taxon>
        <taxon>Chitinophagia</taxon>
        <taxon>Chitinophagales</taxon>
        <taxon>Chitinophagaceae</taxon>
        <taxon>Filimonas</taxon>
    </lineage>
</organism>
<evidence type="ECO:0000313" key="2">
    <source>
        <dbReference type="Proteomes" id="UP000186917"/>
    </source>
</evidence>
<keyword evidence="2" id="KW-1185">Reference proteome</keyword>
<accession>A0A173MK55</accession>
<dbReference type="SUPFAM" id="SSF109854">
    <property type="entry name" value="DinB/YfiT-like putative metalloenzymes"/>
    <property type="match status" value="1"/>
</dbReference>
<name>A0A173MK55_9BACT</name>
<reference evidence="2" key="1">
    <citation type="submission" date="2017-01" db="EMBL/GenBank/DDBJ databases">
        <authorList>
            <person name="Varghese N."/>
            <person name="Submissions S."/>
        </authorList>
    </citation>
    <scope>NUCLEOTIDE SEQUENCE [LARGE SCALE GENOMIC DNA]</scope>
    <source>
        <strain evidence="2">DSM 21054</strain>
    </source>
</reference>
<evidence type="ECO:0000313" key="1">
    <source>
        <dbReference type="EMBL" id="SIT05697.1"/>
    </source>
</evidence>
<dbReference type="AlphaFoldDB" id="A0A173MK55"/>
<evidence type="ECO:0008006" key="3">
    <source>
        <dbReference type="Google" id="ProtNLM"/>
    </source>
</evidence>
<dbReference type="EMBL" id="FTOR01000003">
    <property type="protein sequence ID" value="SIT05697.1"/>
    <property type="molecule type" value="Genomic_DNA"/>
</dbReference>
<sequence length="155" mass="17861">MTIIQQIAKHFRDVHFGGNWTTVNVKDTLTTVNWQQATTKVYELNTIAALVYHINYYVNPVLKVLQGEVLVASDKFSFDVPPITSEEEWLSLVTKALTEAELFAQQLEKLDETKLFEDFTDVKYGNYCRNLMGIIEHTHYHLGQIVVIKKILSLQ</sequence>
<dbReference type="OrthoDB" id="9814103at2"/>
<dbReference type="RefSeq" id="WP_076378933.1">
    <property type="nucleotide sequence ID" value="NZ_AP017422.1"/>
</dbReference>
<gene>
    <name evidence="1" type="ORF">SAMN05421788_103202</name>
</gene>
<dbReference type="KEGG" id="fln:FLA_3887"/>
<proteinExistence type="predicted"/>